<dbReference type="AlphaFoldDB" id="A0A2A7W6X7"/>
<dbReference type="Proteomes" id="UP000220045">
    <property type="component" value="Unassembled WGS sequence"/>
</dbReference>
<evidence type="ECO:0000313" key="7">
    <source>
        <dbReference type="Proteomes" id="UP000220045"/>
    </source>
</evidence>
<evidence type="ECO:0000256" key="1">
    <source>
        <dbReference type="ARBA" id="ARBA00004141"/>
    </source>
</evidence>
<comment type="caution">
    <text evidence="6">The sequence shown here is derived from an EMBL/GenBank/DDBJ whole genome shotgun (WGS) entry which is preliminary data.</text>
</comment>
<gene>
    <name evidence="6" type="ORF">CN684_00765</name>
</gene>
<dbReference type="GO" id="GO:0016020">
    <property type="term" value="C:membrane"/>
    <property type="evidence" value="ECO:0007669"/>
    <property type="project" value="UniProtKB-SubCell"/>
</dbReference>
<evidence type="ECO:0000256" key="2">
    <source>
        <dbReference type="ARBA" id="ARBA00022692"/>
    </source>
</evidence>
<feature type="domain" description="ABC-2 type transporter transmembrane" evidence="5">
    <location>
        <begin position="13"/>
        <end position="211"/>
    </location>
</feature>
<comment type="subcellular location">
    <subcellularLocation>
        <location evidence="1">Membrane</location>
        <topology evidence="1">Multi-pass membrane protein</topology>
    </subcellularLocation>
</comment>
<name>A0A2A7W6X7_9BACI</name>
<dbReference type="InterPro" id="IPR051784">
    <property type="entry name" value="Nod_factor_ABC_transporter"/>
</dbReference>
<keyword evidence="4" id="KW-0472">Membrane</keyword>
<dbReference type="RefSeq" id="WP_098092582.1">
    <property type="nucleotide sequence ID" value="NZ_NUEL01000003.1"/>
</dbReference>
<evidence type="ECO:0000256" key="4">
    <source>
        <dbReference type="ARBA" id="ARBA00023136"/>
    </source>
</evidence>
<keyword evidence="3" id="KW-1133">Transmembrane helix</keyword>
<dbReference type="GO" id="GO:0140359">
    <property type="term" value="F:ABC-type transporter activity"/>
    <property type="evidence" value="ECO:0007669"/>
    <property type="project" value="InterPro"/>
</dbReference>
<reference evidence="6 7" key="1">
    <citation type="submission" date="2017-09" db="EMBL/GenBank/DDBJ databases">
        <title>Large-scale bioinformatics analysis of Bacillus genomes uncovers conserved roles of natural products in bacterial physiology.</title>
        <authorList>
            <consortium name="Agbiome Team Llc"/>
            <person name="Bleich R.M."/>
            <person name="Grubbs K.J."/>
            <person name="Santa Maria K.C."/>
            <person name="Allen S.E."/>
            <person name="Farag S."/>
            <person name="Shank E.A."/>
            <person name="Bowers A."/>
        </authorList>
    </citation>
    <scope>NUCLEOTIDE SEQUENCE [LARGE SCALE GENOMIC DNA]</scope>
    <source>
        <strain evidence="6 7">AFS004017</strain>
    </source>
</reference>
<organism evidence="6 7">
    <name type="scientific">Bacillus wiedmannii</name>
    <dbReference type="NCBI Taxonomy" id="1890302"/>
    <lineage>
        <taxon>Bacteria</taxon>
        <taxon>Bacillati</taxon>
        <taxon>Bacillota</taxon>
        <taxon>Bacilli</taxon>
        <taxon>Bacillales</taxon>
        <taxon>Bacillaceae</taxon>
        <taxon>Bacillus</taxon>
        <taxon>Bacillus cereus group</taxon>
    </lineage>
</organism>
<protein>
    <submittedName>
        <fullName evidence="6">ABC transporter</fullName>
    </submittedName>
</protein>
<proteinExistence type="predicted"/>
<dbReference type="EMBL" id="NUEL01000003">
    <property type="protein sequence ID" value="PEJ11522.1"/>
    <property type="molecule type" value="Genomic_DNA"/>
</dbReference>
<evidence type="ECO:0000259" key="5">
    <source>
        <dbReference type="Pfam" id="PF01061"/>
    </source>
</evidence>
<evidence type="ECO:0000313" key="6">
    <source>
        <dbReference type="EMBL" id="PEJ11522.1"/>
    </source>
</evidence>
<accession>A0A2A7W6X7</accession>
<sequence>MKSIVYLASLHAKFQLLEAFRIPISIVMSLISPTIGLLFFVLPQQSAGASSDAITKSVIALVIFGVMVNSLFHFAVEISQARERPWGSYTRSLPVGQGAILLSYLFSSGVLSLISVIPLLLMAIILTDASMGVINLIIGVISLVMTCIPFMLLGIAIGYFSVPKAAVAIVQVLMLILAFGGGLFIPPDTFNELFNNLSYMLPSRSSLEIVSWGTGINNDFPLKGLIGWITWTLLLLVIIILKIKNEVDREY</sequence>
<evidence type="ECO:0000256" key="3">
    <source>
        <dbReference type="ARBA" id="ARBA00022989"/>
    </source>
</evidence>
<keyword evidence="2" id="KW-0812">Transmembrane</keyword>
<dbReference type="PANTHER" id="PTHR43229">
    <property type="entry name" value="NODULATION PROTEIN J"/>
    <property type="match status" value="1"/>
</dbReference>
<dbReference type="Pfam" id="PF01061">
    <property type="entry name" value="ABC2_membrane"/>
    <property type="match status" value="1"/>
</dbReference>
<dbReference type="InterPro" id="IPR013525">
    <property type="entry name" value="ABC2_TM"/>
</dbReference>
<dbReference type="PANTHER" id="PTHR43229:SF3">
    <property type="entry name" value="ABC-TYPE MULTIDRUG TRANSPORT SYSTEM, PERMEASE COMPONENT"/>
    <property type="match status" value="1"/>
</dbReference>